<evidence type="ECO:0000313" key="3">
    <source>
        <dbReference type="Proteomes" id="UP001162483"/>
    </source>
</evidence>
<protein>
    <submittedName>
        <fullName evidence="2">Uncharacterized protein</fullName>
    </submittedName>
</protein>
<sequence length="64" mass="7093">MLLQTQLLLCESSSDIITVLYIAFADRRAGGGAHQLHPLQAASRKPQEEAEKRPVTPHKEGKQQ</sequence>
<name>A0ABN9FV37_9NEOB</name>
<keyword evidence="3" id="KW-1185">Reference proteome</keyword>
<feature type="region of interest" description="Disordered" evidence="1">
    <location>
        <begin position="32"/>
        <end position="64"/>
    </location>
</feature>
<feature type="compositionally biased region" description="Basic and acidic residues" evidence="1">
    <location>
        <begin position="45"/>
        <end position="64"/>
    </location>
</feature>
<dbReference type="Proteomes" id="UP001162483">
    <property type="component" value="Unassembled WGS sequence"/>
</dbReference>
<gene>
    <name evidence="2" type="ORF">SPARVUS_LOCUS12901895</name>
</gene>
<reference evidence="2" key="1">
    <citation type="submission" date="2023-05" db="EMBL/GenBank/DDBJ databases">
        <authorList>
            <person name="Stuckert A."/>
        </authorList>
    </citation>
    <scope>NUCLEOTIDE SEQUENCE</scope>
</reference>
<accession>A0ABN9FV37</accession>
<evidence type="ECO:0000256" key="1">
    <source>
        <dbReference type="SAM" id="MobiDB-lite"/>
    </source>
</evidence>
<dbReference type="EMBL" id="CATNWA010017501">
    <property type="protein sequence ID" value="CAI9600970.1"/>
    <property type="molecule type" value="Genomic_DNA"/>
</dbReference>
<comment type="caution">
    <text evidence="2">The sequence shown here is derived from an EMBL/GenBank/DDBJ whole genome shotgun (WGS) entry which is preliminary data.</text>
</comment>
<proteinExistence type="predicted"/>
<evidence type="ECO:0000313" key="2">
    <source>
        <dbReference type="EMBL" id="CAI9600970.1"/>
    </source>
</evidence>
<organism evidence="2 3">
    <name type="scientific">Staurois parvus</name>
    <dbReference type="NCBI Taxonomy" id="386267"/>
    <lineage>
        <taxon>Eukaryota</taxon>
        <taxon>Metazoa</taxon>
        <taxon>Chordata</taxon>
        <taxon>Craniata</taxon>
        <taxon>Vertebrata</taxon>
        <taxon>Euteleostomi</taxon>
        <taxon>Amphibia</taxon>
        <taxon>Batrachia</taxon>
        <taxon>Anura</taxon>
        <taxon>Neobatrachia</taxon>
        <taxon>Ranoidea</taxon>
        <taxon>Ranidae</taxon>
        <taxon>Staurois</taxon>
    </lineage>
</organism>